<feature type="domain" description="Peptidase C76" evidence="1">
    <location>
        <begin position="10"/>
        <end position="165"/>
    </location>
</feature>
<comment type="caution">
    <text evidence="2">The sequence shown here is derived from an EMBL/GenBank/DDBJ whole genome shotgun (WGS) entry which is preliminary data.</text>
</comment>
<dbReference type="InterPro" id="IPR006928">
    <property type="entry name" value="Herpes_teg_USP"/>
</dbReference>
<gene>
    <name evidence="2" type="ORF">KUTeg_018441</name>
</gene>
<proteinExistence type="predicted"/>
<evidence type="ECO:0000313" key="2">
    <source>
        <dbReference type="EMBL" id="KAJ8304858.1"/>
    </source>
</evidence>
<dbReference type="SUPFAM" id="SSF54001">
    <property type="entry name" value="Cysteine proteinases"/>
    <property type="match status" value="1"/>
</dbReference>
<sequence>MVLSLHANIHQGCHIFQQFSGVQCTAIALVALLTFMHYMPNLSNLTSEDLDQIIIQGTDLYAFIRGQGRGDDNGYLSHRDLPSRLGDWDNRFSDVQYFYDRYYGPVDTNVALNYDAGQLYFQDAVLDSLQTSSYMLMTFSDNTIAVFHDDSHNVIYLFDSHERNAMGFPDPSGNAILLRFDTLDEFYAYIFTAYRNSFFEITPLHFFMVS</sequence>
<name>A0ABQ9ENN6_TEGGR</name>
<dbReference type="Gene3D" id="3.90.70.120">
    <property type="match status" value="1"/>
</dbReference>
<dbReference type="EMBL" id="JARBDR010000903">
    <property type="protein sequence ID" value="KAJ8304858.1"/>
    <property type="molecule type" value="Genomic_DNA"/>
</dbReference>
<organism evidence="2 3">
    <name type="scientific">Tegillarca granosa</name>
    <name type="common">Malaysian cockle</name>
    <name type="synonym">Anadara granosa</name>
    <dbReference type="NCBI Taxonomy" id="220873"/>
    <lineage>
        <taxon>Eukaryota</taxon>
        <taxon>Metazoa</taxon>
        <taxon>Spiralia</taxon>
        <taxon>Lophotrochozoa</taxon>
        <taxon>Mollusca</taxon>
        <taxon>Bivalvia</taxon>
        <taxon>Autobranchia</taxon>
        <taxon>Pteriomorphia</taxon>
        <taxon>Arcoida</taxon>
        <taxon>Arcoidea</taxon>
        <taxon>Arcidae</taxon>
        <taxon>Tegillarca</taxon>
    </lineage>
</organism>
<evidence type="ECO:0000259" key="1">
    <source>
        <dbReference type="Pfam" id="PF04843"/>
    </source>
</evidence>
<accession>A0ABQ9ENN6</accession>
<keyword evidence="3" id="KW-1185">Reference proteome</keyword>
<evidence type="ECO:0000313" key="3">
    <source>
        <dbReference type="Proteomes" id="UP001217089"/>
    </source>
</evidence>
<protein>
    <recommendedName>
        <fullName evidence="1">Peptidase C76 domain-containing protein</fullName>
    </recommendedName>
</protein>
<dbReference type="Proteomes" id="UP001217089">
    <property type="component" value="Unassembled WGS sequence"/>
</dbReference>
<dbReference type="Pfam" id="PF04843">
    <property type="entry name" value="Herpes_teg_N"/>
    <property type="match status" value="1"/>
</dbReference>
<reference evidence="2 3" key="1">
    <citation type="submission" date="2022-12" db="EMBL/GenBank/DDBJ databases">
        <title>Chromosome-level genome of Tegillarca granosa.</title>
        <authorList>
            <person name="Kim J."/>
        </authorList>
    </citation>
    <scope>NUCLEOTIDE SEQUENCE [LARGE SCALE GENOMIC DNA]</scope>
    <source>
        <strain evidence="2">Teg-2019</strain>
        <tissue evidence="2">Adductor muscle</tissue>
    </source>
</reference>
<dbReference type="InterPro" id="IPR038765">
    <property type="entry name" value="Papain-like_cys_pep_sf"/>
</dbReference>